<dbReference type="Proteomes" id="UP001500840">
    <property type="component" value="Unassembled WGS sequence"/>
</dbReference>
<name>A0ABP8MNV5_9BACT</name>
<evidence type="ECO:0000256" key="1">
    <source>
        <dbReference type="ARBA" id="ARBA00022679"/>
    </source>
</evidence>
<dbReference type="CDD" id="cd02440">
    <property type="entry name" value="AdoMet_MTases"/>
    <property type="match status" value="1"/>
</dbReference>
<evidence type="ECO:0000313" key="4">
    <source>
        <dbReference type="Proteomes" id="UP001500840"/>
    </source>
</evidence>
<dbReference type="SUPFAM" id="SSF53335">
    <property type="entry name" value="S-adenosyl-L-methionine-dependent methyltransferases"/>
    <property type="match status" value="1"/>
</dbReference>
<dbReference type="EMBL" id="BAABGA010000029">
    <property type="protein sequence ID" value="GAA4451879.1"/>
    <property type="molecule type" value="Genomic_DNA"/>
</dbReference>
<comment type="caution">
    <text evidence="3">The sequence shown here is derived from an EMBL/GenBank/DDBJ whole genome shotgun (WGS) entry which is preliminary data.</text>
</comment>
<dbReference type="PANTHER" id="PTHR43861">
    <property type="entry name" value="TRANS-ACONITATE 2-METHYLTRANSFERASE-RELATED"/>
    <property type="match status" value="1"/>
</dbReference>
<keyword evidence="1" id="KW-0808">Transferase</keyword>
<organism evidence="3 4">
    <name type="scientific">Novipirellula rosea</name>
    <dbReference type="NCBI Taxonomy" id="1031540"/>
    <lineage>
        <taxon>Bacteria</taxon>
        <taxon>Pseudomonadati</taxon>
        <taxon>Planctomycetota</taxon>
        <taxon>Planctomycetia</taxon>
        <taxon>Pirellulales</taxon>
        <taxon>Pirellulaceae</taxon>
        <taxon>Novipirellula</taxon>
    </lineage>
</organism>
<reference evidence="4" key="1">
    <citation type="journal article" date="2019" name="Int. J. Syst. Evol. Microbiol.">
        <title>The Global Catalogue of Microorganisms (GCM) 10K type strain sequencing project: providing services to taxonomists for standard genome sequencing and annotation.</title>
        <authorList>
            <consortium name="The Broad Institute Genomics Platform"/>
            <consortium name="The Broad Institute Genome Sequencing Center for Infectious Disease"/>
            <person name="Wu L."/>
            <person name="Ma J."/>
        </authorList>
    </citation>
    <scope>NUCLEOTIDE SEQUENCE [LARGE SCALE GENOMIC DNA]</scope>
    <source>
        <strain evidence="4">JCM 17759</strain>
    </source>
</reference>
<dbReference type="RefSeq" id="WP_345321681.1">
    <property type="nucleotide sequence ID" value="NZ_BAABGA010000029.1"/>
</dbReference>
<accession>A0ABP8MNV5</accession>
<dbReference type="Pfam" id="PF08241">
    <property type="entry name" value="Methyltransf_11"/>
    <property type="match status" value="1"/>
</dbReference>
<evidence type="ECO:0000313" key="3">
    <source>
        <dbReference type="EMBL" id="GAA4451879.1"/>
    </source>
</evidence>
<dbReference type="InterPro" id="IPR013216">
    <property type="entry name" value="Methyltransf_11"/>
</dbReference>
<evidence type="ECO:0000259" key="2">
    <source>
        <dbReference type="Pfam" id="PF08241"/>
    </source>
</evidence>
<dbReference type="Gene3D" id="3.40.50.150">
    <property type="entry name" value="Vaccinia Virus protein VP39"/>
    <property type="match status" value="1"/>
</dbReference>
<sequence length="280" mass="31302">MSSRVLENDGRTIDEIREHYEIEKALADRLRHASAEERATLYSEVYDELFQRVKHHPLVSGKEQDGRARRVASTIPFLRKFLKPDSTFLEIGPGDCALTFGVAKLVEQAYAVDVSEEIMTIAGCPENCELVISDGSDIPIKRNSVDVAYSKDLFEHLHPEDAALHLKNVIEVLSPGGVYICRTPNALSGPHDVSQFFDDNEPTGLHLKEYTTTELARVFKEAGFTKVIPYVWLKGRLIKLPLWPVVAAESVASCLPRPLCKVVTSRLPLKRVLGRVIAIK</sequence>
<dbReference type="InterPro" id="IPR029063">
    <property type="entry name" value="SAM-dependent_MTases_sf"/>
</dbReference>
<proteinExistence type="predicted"/>
<feature type="domain" description="Methyltransferase type 11" evidence="2">
    <location>
        <begin position="89"/>
        <end position="181"/>
    </location>
</feature>
<dbReference type="PANTHER" id="PTHR43861:SF3">
    <property type="entry name" value="PUTATIVE (AFU_ORTHOLOGUE AFUA_2G14390)-RELATED"/>
    <property type="match status" value="1"/>
</dbReference>
<keyword evidence="4" id="KW-1185">Reference proteome</keyword>
<gene>
    <name evidence="3" type="ORF">GCM10023156_20340</name>
</gene>
<protein>
    <recommendedName>
        <fullName evidence="2">Methyltransferase type 11 domain-containing protein</fullName>
    </recommendedName>
</protein>